<organism evidence="2 3">
    <name type="scientific">Aciditerrimonas ferrireducens</name>
    <dbReference type="NCBI Taxonomy" id="667306"/>
    <lineage>
        <taxon>Bacteria</taxon>
        <taxon>Bacillati</taxon>
        <taxon>Actinomycetota</taxon>
        <taxon>Acidimicrobiia</taxon>
        <taxon>Acidimicrobiales</taxon>
        <taxon>Acidimicrobiaceae</taxon>
        <taxon>Aciditerrimonas</taxon>
    </lineage>
</organism>
<protein>
    <submittedName>
        <fullName evidence="2">Uncharacterized protein</fullName>
    </submittedName>
</protein>
<dbReference type="RefSeq" id="WP_248108945.1">
    <property type="nucleotide sequence ID" value="NZ_JAKHEX010000022.1"/>
</dbReference>
<feature type="compositionally biased region" description="Acidic residues" evidence="1">
    <location>
        <begin position="100"/>
        <end position="118"/>
    </location>
</feature>
<sequence>MPVTPCTSPPTALPTEATAWPAALLPLPDAGSLVLVVPAALPAALLEDPVDPSTPESPWVTDPTTDPTVPVTPCTSPETVLPSAPARPLLDEVAVPAEVELPDDELPDEEAPEEEEPEPSVWATDRGGAALVPEAEPLPVVVTSGRTRGSAPADPPERGVPVEILGWTGGRCELVW</sequence>
<reference evidence="2 3" key="1">
    <citation type="submission" date="2024-09" db="EMBL/GenBank/DDBJ databases">
        <authorList>
            <person name="Sun Q."/>
            <person name="Mori K."/>
        </authorList>
    </citation>
    <scope>NUCLEOTIDE SEQUENCE [LARGE SCALE GENOMIC DNA]</scope>
    <source>
        <strain evidence="2 3">JCM 15389</strain>
    </source>
</reference>
<dbReference type="Proteomes" id="UP001589788">
    <property type="component" value="Unassembled WGS sequence"/>
</dbReference>
<evidence type="ECO:0000256" key="1">
    <source>
        <dbReference type="SAM" id="MobiDB-lite"/>
    </source>
</evidence>
<accession>A0ABV6C2N1</accession>
<proteinExistence type="predicted"/>
<comment type="caution">
    <text evidence="2">The sequence shown here is derived from an EMBL/GenBank/DDBJ whole genome shotgun (WGS) entry which is preliminary data.</text>
</comment>
<evidence type="ECO:0000313" key="3">
    <source>
        <dbReference type="Proteomes" id="UP001589788"/>
    </source>
</evidence>
<evidence type="ECO:0000313" key="2">
    <source>
        <dbReference type="EMBL" id="MFC0081086.1"/>
    </source>
</evidence>
<gene>
    <name evidence="2" type="ORF">ACFFRE_02790</name>
</gene>
<feature type="compositionally biased region" description="Low complexity" evidence="1">
    <location>
        <begin position="58"/>
        <end position="80"/>
    </location>
</feature>
<feature type="region of interest" description="Disordered" evidence="1">
    <location>
        <begin position="48"/>
        <end position="123"/>
    </location>
</feature>
<name>A0ABV6C2N1_9ACTN</name>
<keyword evidence="3" id="KW-1185">Reference proteome</keyword>
<dbReference type="EMBL" id="JBHLYQ010000015">
    <property type="protein sequence ID" value="MFC0081086.1"/>
    <property type="molecule type" value="Genomic_DNA"/>
</dbReference>